<dbReference type="NCBIfam" id="TIGR01059">
    <property type="entry name" value="gyrB"/>
    <property type="match status" value="1"/>
</dbReference>
<comment type="similarity">
    <text evidence="4">Belongs to the MAP70 family.</text>
</comment>
<feature type="coiled-coil region" evidence="20">
    <location>
        <begin position="198"/>
        <end position="284"/>
    </location>
</feature>
<dbReference type="PROSITE" id="PS50880">
    <property type="entry name" value="TOPRIM"/>
    <property type="match status" value="1"/>
</dbReference>
<comment type="catalytic activity">
    <reaction evidence="1 19">
        <text>ATP-dependent breakage, passage and rejoining of double-stranded DNA.</text>
        <dbReference type="EC" id="5.6.2.2"/>
    </reaction>
</comment>
<organism evidence="23 24">
    <name type="scientific">Arachis hypogaea</name>
    <name type="common">Peanut</name>
    <dbReference type="NCBI Taxonomy" id="3818"/>
    <lineage>
        <taxon>Eukaryota</taxon>
        <taxon>Viridiplantae</taxon>
        <taxon>Streptophyta</taxon>
        <taxon>Embryophyta</taxon>
        <taxon>Tracheophyta</taxon>
        <taxon>Spermatophyta</taxon>
        <taxon>Magnoliopsida</taxon>
        <taxon>eudicotyledons</taxon>
        <taxon>Gunneridae</taxon>
        <taxon>Pentapetalae</taxon>
        <taxon>rosids</taxon>
        <taxon>fabids</taxon>
        <taxon>Fabales</taxon>
        <taxon>Fabaceae</taxon>
        <taxon>Papilionoideae</taxon>
        <taxon>50 kb inversion clade</taxon>
        <taxon>dalbergioids sensu lato</taxon>
        <taxon>Dalbergieae</taxon>
        <taxon>Pterocarpus clade</taxon>
        <taxon>Arachis</taxon>
    </lineage>
</organism>
<evidence type="ECO:0000256" key="6">
    <source>
        <dbReference type="ARBA" id="ARBA00022490"/>
    </source>
</evidence>
<evidence type="ECO:0000256" key="8">
    <source>
        <dbReference type="ARBA" id="ARBA00022723"/>
    </source>
</evidence>
<dbReference type="InterPro" id="IPR013759">
    <property type="entry name" value="Topo_IIA_B_C"/>
</dbReference>
<evidence type="ECO:0000256" key="18">
    <source>
        <dbReference type="ARBA" id="ARBA00063759"/>
    </source>
</evidence>
<keyword evidence="11" id="KW-0460">Magnesium</keyword>
<keyword evidence="6" id="KW-0963">Cytoplasm</keyword>
<dbReference type="PRINTS" id="PR00418">
    <property type="entry name" value="TPI2FAMILY"/>
</dbReference>
<comment type="caution">
    <text evidence="23">The sequence shown here is derived from an EMBL/GenBank/DDBJ whole genome shotgun (WGS) entry which is preliminary data.</text>
</comment>
<evidence type="ECO:0000256" key="12">
    <source>
        <dbReference type="ARBA" id="ARBA00023029"/>
    </source>
</evidence>
<evidence type="ECO:0000256" key="3">
    <source>
        <dbReference type="ARBA" id="ARBA00004245"/>
    </source>
</evidence>
<keyword evidence="8" id="KW-0479">Metal-binding</keyword>
<dbReference type="FunFam" id="3.40.50.670:FF:000002">
    <property type="entry name" value="DNA gyrase subunit B"/>
    <property type="match status" value="1"/>
</dbReference>
<dbReference type="SUPFAM" id="SSF56719">
    <property type="entry name" value="Type II DNA topoisomerase"/>
    <property type="match status" value="1"/>
</dbReference>
<evidence type="ECO:0000256" key="11">
    <source>
        <dbReference type="ARBA" id="ARBA00022842"/>
    </source>
</evidence>
<evidence type="ECO:0000313" key="23">
    <source>
        <dbReference type="EMBL" id="RYR51964.1"/>
    </source>
</evidence>
<evidence type="ECO:0000256" key="20">
    <source>
        <dbReference type="SAM" id="Coils"/>
    </source>
</evidence>
<keyword evidence="15" id="KW-0206">Cytoskeleton</keyword>
<dbReference type="NCBIfam" id="NF004189">
    <property type="entry name" value="PRK05644.1"/>
    <property type="match status" value="1"/>
</dbReference>
<evidence type="ECO:0000256" key="19">
    <source>
        <dbReference type="RuleBase" id="RU362094"/>
    </source>
</evidence>
<dbReference type="Gene3D" id="3.30.230.10">
    <property type="match status" value="1"/>
</dbReference>
<dbReference type="Pfam" id="PF02518">
    <property type="entry name" value="HATPase_c"/>
    <property type="match status" value="1"/>
</dbReference>
<dbReference type="InterPro" id="IPR018522">
    <property type="entry name" value="TopoIIA_CS"/>
</dbReference>
<dbReference type="InterPro" id="IPR011557">
    <property type="entry name" value="GyrB"/>
</dbReference>
<feature type="region of interest" description="Disordered" evidence="21">
    <location>
        <begin position="364"/>
        <end position="438"/>
    </location>
</feature>
<dbReference type="EMBL" id="SDMP01000006">
    <property type="protein sequence ID" value="RYR51964.1"/>
    <property type="molecule type" value="Genomic_DNA"/>
</dbReference>
<dbReference type="GO" id="GO:0005694">
    <property type="term" value="C:chromosome"/>
    <property type="evidence" value="ECO:0007669"/>
    <property type="project" value="InterPro"/>
</dbReference>
<dbReference type="Pfam" id="PF07058">
    <property type="entry name" value="MAP70"/>
    <property type="match status" value="1"/>
</dbReference>
<evidence type="ECO:0000256" key="9">
    <source>
        <dbReference type="ARBA" id="ARBA00022741"/>
    </source>
</evidence>
<reference evidence="23 24" key="1">
    <citation type="submission" date="2019-01" db="EMBL/GenBank/DDBJ databases">
        <title>Sequencing of cultivated peanut Arachis hypogaea provides insights into genome evolution and oil improvement.</title>
        <authorList>
            <person name="Chen X."/>
        </authorList>
    </citation>
    <scope>NUCLEOTIDE SEQUENCE [LARGE SCALE GENOMIC DNA]</scope>
    <source>
        <strain evidence="24">cv. Fuhuasheng</strain>
        <tissue evidence="23">Leaves</tissue>
    </source>
</reference>
<comment type="cofactor">
    <cofactor evidence="2">
        <name>Mg(2+)</name>
        <dbReference type="ChEBI" id="CHEBI:18420"/>
    </cofactor>
</comment>
<dbReference type="InterPro" id="IPR013760">
    <property type="entry name" value="Topo_IIA-like_dom_sf"/>
</dbReference>
<dbReference type="Gene3D" id="3.30.565.10">
    <property type="entry name" value="Histidine kinase-like ATPase, C-terminal domain"/>
    <property type="match status" value="1"/>
</dbReference>
<evidence type="ECO:0000256" key="16">
    <source>
        <dbReference type="ARBA" id="ARBA00023235"/>
    </source>
</evidence>
<dbReference type="InterPro" id="IPR014721">
    <property type="entry name" value="Ribsml_uS5_D2-typ_fold_subgr"/>
</dbReference>
<evidence type="ECO:0000256" key="2">
    <source>
        <dbReference type="ARBA" id="ARBA00001946"/>
    </source>
</evidence>
<dbReference type="EC" id="5.6.2.2" evidence="19"/>
<dbReference type="PRINTS" id="PR01159">
    <property type="entry name" value="DNAGYRASEB"/>
</dbReference>
<feature type="compositionally biased region" description="Basic and acidic residues" evidence="21">
    <location>
        <begin position="421"/>
        <end position="430"/>
    </location>
</feature>
<keyword evidence="10 19" id="KW-0067">ATP-binding</keyword>
<dbReference type="InterPro" id="IPR034160">
    <property type="entry name" value="TOPRIM_GyrB"/>
</dbReference>
<keyword evidence="7" id="KW-0493">Microtubule</keyword>
<comment type="similarity">
    <text evidence="5 19">Belongs to the type II topoisomerase GyrB family.</text>
</comment>
<evidence type="ECO:0000313" key="24">
    <source>
        <dbReference type="Proteomes" id="UP000289738"/>
    </source>
</evidence>
<dbReference type="InterPro" id="IPR013506">
    <property type="entry name" value="Topo_IIA_bsu_dom2"/>
</dbReference>
<dbReference type="SUPFAM" id="SSF54211">
    <property type="entry name" value="Ribosomal protein S5 domain 2-like"/>
    <property type="match status" value="1"/>
</dbReference>
<keyword evidence="14" id="KW-0238">DNA-binding</keyword>
<dbReference type="GO" id="GO:0005524">
    <property type="term" value="F:ATP binding"/>
    <property type="evidence" value="ECO:0007669"/>
    <property type="project" value="UniProtKB-UniRule"/>
</dbReference>
<dbReference type="SUPFAM" id="SSF55874">
    <property type="entry name" value="ATPase domain of HSP90 chaperone/DNA topoisomerase II/histidine kinase"/>
    <property type="match status" value="1"/>
</dbReference>
<dbReference type="Gene3D" id="3.40.50.670">
    <property type="match status" value="1"/>
</dbReference>
<dbReference type="InterPro" id="IPR003594">
    <property type="entry name" value="HATPase_dom"/>
</dbReference>
<dbReference type="InterPro" id="IPR002288">
    <property type="entry name" value="DNA_gyrase_B_C"/>
</dbReference>
<keyword evidence="13 20" id="KW-0175">Coiled coil</keyword>
<keyword evidence="16 19" id="KW-0413">Isomerase</keyword>
<dbReference type="Pfam" id="PF00204">
    <property type="entry name" value="DNA_gyraseB"/>
    <property type="match status" value="1"/>
</dbReference>
<evidence type="ECO:0000256" key="10">
    <source>
        <dbReference type="ARBA" id="ARBA00022840"/>
    </source>
</evidence>
<feature type="region of interest" description="Disordered" evidence="21">
    <location>
        <begin position="542"/>
        <end position="568"/>
    </location>
</feature>
<keyword evidence="9 19" id="KW-0547">Nucleotide-binding</keyword>
<dbReference type="GO" id="GO:0008017">
    <property type="term" value="F:microtubule binding"/>
    <property type="evidence" value="ECO:0007669"/>
    <property type="project" value="InterPro"/>
</dbReference>
<dbReference type="PANTHER" id="PTHR45866:SF1">
    <property type="entry name" value="DNA GYRASE SUBUNIT B, MITOCHONDRIAL"/>
    <property type="match status" value="1"/>
</dbReference>
<protein>
    <recommendedName>
        <fullName evidence="19">DNA gyrase subunit B</fullName>
        <ecNumber evidence="19">5.6.2.2</ecNumber>
    </recommendedName>
</protein>
<feature type="coiled-coil region" evidence="20">
    <location>
        <begin position="146"/>
        <end position="173"/>
    </location>
</feature>
<dbReference type="InterPro" id="IPR006171">
    <property type="entry name" value="TOPRIM_dom"/>
</dbReference>
<keyword evidence="19" id="KW-0809">Transit peptide</keyword>
<dbReference type="CDD" id="cd03366">
    <property type="entry name" value="TOPRIM_TopoIIA_GyrB"/>
    <property type="match status" value="1"/>
</dbReference>
<dbReference type="InterPro" id="IPR000565">
    <property type="entry name" value="Topo_IIA_B"/>
</dbReference>
<name>A0A445CM04_ARAHY</name>
<dbReference type="Pfam" id="PF01751">
    <property type="entry name" value="Toprim"/>
    <property type="match status" value="1"/>
</dbReference>
<evidence type="ECO:0000256" key="7">
    <source>
        <dbReference type="ARBA" id="ARBA00022701"/>
    </source>
</evidence>
<proteinExistence type="inferred from homology"/>
<dbReference type="FunFam" id="3.30.230.10:FF:000005">
    <property type="entry name" value="DNA gyrase subunit B"/>
    <property type="match status" value="1"/>
</dbReference>
<dbReference type="STRING" id="3818.A0A445CM04"/>
<evidence type="ECO:0000256" key="21">
    <source>
        <dbReference type="SAM" id="MobiDB-lite"/>
    </source>
</evidence>
<keyword evidence="24" id="KW-1185">Reference proteome</keyword>
<dbReference type="Pfam" id="PF00986">
    <property type="entry name" value="DNA_gyraseB_C"/>
    <property type="match status" value="1"/>
</dbReference>
<comment type="function">
    <text evidence="17 19">A type II topoisomerase that negatively supercoils closed circular double-stranded DNA in an ATP-dependent manner.</text>
</comment>
<evidence type="ECO:0000256" key="1">
    <source>
        <dbReference type="ARBA" id="ARBA00000185"/>
    </source>
</evidence>
<dbReference type="GO" id="GO:0034335">
    <property type="term" value="F:DNA negative supercoiling activity"/>
    <property type="evidence" value="ECO:0007669"/>
    <property type="project" value="UniProtKB-ARBA"/>
</dbReference>
<dbReference type="GO" id="GO:0003677">
    <property type="term" value="F:DNA binding"/>
    <property type="evidence" value="ECO:0007669"/>
    <property type="project" value="UniProtKB-UniRule"/>
</dbReference>
<comment type="cofactor">
    <cofactor evidence="19">
        <name>Ca(2+)</name>
        <dbReference type="ChEBI" id="CHEBI:29108"/>
    </cofactor>
    <cofactor evidence="19">
        <name>Mg(2+)</name>
        <dbReference type="ChEBI" id="CHEBI:18420"/>
    </cofactor>
    <cofactor evidence="19">
        <name>Mn(2+)</name>
        <dbReference type="ChEBI" id="CHEBI:29035"/>
    </cofactor>
</comment>
<feature type="coiled-coil region" evidence="20">
    <location>
        <begin position="43"/>
        <end position="112"/>
    </location>
</feature>
<dbReference type="GO" id="GO:0046872">
    <property type="term" value="F:metal ion binding"/>
    <property type="evidence" value="ECO:0007669"/>
    <property type="project" value="UniProtKB-UniRule"/>
</dbReference>
<dbReference type="GO" id="GO:0005874">
    <property type="term" value="C:microtubule"/>
    <property type="evidence" value="ECO:0007669"/>
    <property type="project" value="UniProtKB-KW"/>
</dbReference>
<dbReference type="PANTHER" id="PTHR45866">
    <property type="entry name" value="DNA GYRASE/TOPOISOMERASE SUBUNIT B"/>
    <property type="match status" value="1"/>
</dbReference>
<accession>A0A445CM04</accession>
<dbReference type="PROSITE" id="PS00177">
    <property type="entry name" value="TOPOISOMERASE_II"/>
    <property type="match status" value="1"/>
</dbReference>
<comment type="subcellular location">
    <subcellularLocation>
        <location evidence="3">Cytoplasm</location>
        <location evidence="3">Cytoskeleton</location>
    </subcellularLocation>
</comment>
<feature type="compositionally biased region" description="Basic and acidic residues" evidence="21">
    <location>
        <begin position="542"/>
        <end position="552"/>
    </location>
</feature>
<dbReference type="FunFam" id="3.30.565.10:FF:000002">
    <property type="entry name" value="DNA gyrase subunit B"/>
    <property type="match status" value="1"/>
</dbReference>
<evidence type="ECO:0000256" key="15">
    <source>
        <dbReference type="ARBA" id="ARBA00023212"/>
    </source>
</evidence>
<gene>
    <name evidence="23" type="ORF">Ahy_A06g026900</name>
</gene>
<evidence type="ECO:0000259" key="22">
    <source>
        <dbReference type="PROSITE" id="PS50880"/>
    </source>
</evidence>
<comment type="subunit">
    <text evidence="18 19">Made up of two chains. The A chain is responsible for DNA breakage and rejoining; the B chain catalyzes ATP hydrolysis.</text>
</comment>
<dbReference type="InterPro" id="IPR036890">
    <property type="entry name" value="HATPase_C_sf"/>
</dbReference>
<dbReference type="CDD" id="cd16928">
    <property type="entry name" value="HATPase_GyrB-like"/>
    <property type="match status" value="1"/>
</dbReference>
<dbReference type="SMART" id="SM00433">
    <property type="entry name" value="TOP2c"/>
    <property type="match status" value="1"/>
</dbReference>
<dbReference type="SMART" id="SM00387">
    <property type="entry name" value="HATPase_c"/>
    <property type="match status" value="1"/>
</dbReference>
<evidence type="ECO:0000256" key="14">
    <source>
        <dbReference type="ARBA" id="ARBA00023125"/>
    </source>
</evidence>
<evidence type="ECO:0000256" key="17">
    <source>
        <dbReference type="ARBA" id="ARBA00053411"/>
    </source>
</evidence>
<keyword evidence="12 19" id="KW-0799">Topoisomerase</keyword>
<dbReference type="InterPro" id="IPR009768">
    <property type="entry name" value="MAP70"/>
</dbReference>
<feature type="domain" description="Toprim" evidence="22">
    <location>
        <begin position="1104"/>
        <end position="1211"/>
    </location>
</feature>
<evidence type="ECO:0000256" key="4">
    <source>
        <dbReference type="ARBA" id="ARBA00008825"/>
    </source>
</evidence>
<dbReference type="Proteomes" id="UP000289738">
    <property type="component" value="Chromosome A06"/>
</dbReference>
<evidence type="ECO:0000256" key="13">
    <source>
        <dbReference type="ARBA" id="ARBA00023054"/>
    </source>
</evidence>
<dbReference type="GO" id="GO:0007010">
    <property type="term" value="P:cytoskeleton organization"/>
    <property type="evidence" value="ECO:0007669"/>
    <property type="project" value="InterPro"/>
</dbReference>
<dbReference type="CDD" id="cd00822">
    <property type="entry name" value="TopoII_Trans_DNA_gyrase"/>
    <property type="match status" value="1"/>
</dbReference>
<evidence type="ECO:0000256" key="5">
    <source>
        <dbReference type="ARBA" id="ARBA00010708"/>
    </source>
</evidence>
<dbReference type="GO" id="GO:0006265">
    <property type="term" value="P:DNA topological change"/>
    <property type="evidence" value="ECO:0007669"/>
    <property type="project" value="UniProtKB-UniRule"/>
</dbReference>
<dbReference type="InterPro" id="IPR001241">
    <property type="entry name" value="Topo_IIA"/>
</dbReference>
<dbReference type="InterPro" id="IPR020568">
    <property type="entry name" value="Ribosomal_Su5_D2-typ_SF"/>
</dbReference>
<sequence>MASTTHIRTKKLSSAAAAALRPPSEVDDLLTLLHGSDPVRVELTRLDNELREKDRELGEALAEIKSLRNSERLREKAVEELTDELNKADEKLKATEALLESKNLEIKKINDEKKGALAAQFAAEATLRRVHAAQKDDEMPPIEAIIAPLEAELKLARTEVAKLQDDNRALDRLTKSKEAALLEAERTVQIALAKASLVDDLQNKNQELMKQIEICQEENKILDKMHRQKVAEVEKLTQTVRELEEAVLAGGAAANAVRDYQRKMLEMNEERKVLEREVARAKVTANRVATVVANEWKDANDKVMPGEMQQLRDKLAVAERAAKAEAQMKDKYQLRFKVLEERIKASNGNSKIILDGRNIVSGHSRRQSFGGGESPMLSSSNGHLSRKNLSPKLGSLRSNSASLLVKHTKHSSRSFDGGSRSLERERRTTDTNEVDNMRTNTSDQTITNETIATQEECANGIQIEKTKAEHEDYVSGMLYDMLQKEVVSLRKACHEKDQSLKDKDDAIEMLAKKVDTLNKAMEVEAKKMRREVASMEKEVAAMRVSKENDQRTRRSSAPRGSVHSLHSISARERNRVTVTVSDGASSLCSAPSSSSSSSYSSFLHGFLSLILRIFSSLPSTSPFFCYSLFVFLSFHPSLFTLQTQLGKLPSFRLVQNGVTPRAYMSSLSAAETSQKSESSKAYGSDQIQVLEGLDPVRKRPGMYIGSTGPRGLHHLVYEILDNAVDEAQAGFASKIDVVLQSDGSVSITDDGRGIPTDLHPVTKKSALETVLTVLHAGGKFGGANSGYSVSGGLHGVGLSVVNALSEALEVTVWRDGLEYKQKYSRGKPITTLTCLVLSDEKKDRQGTSIRFWPDKEVFTTAIQFDYNTIAGRIRELAFLNPKLTITLQKEDDDPEKIQYNEYFFAGGLVEYVKWLNTDKKALHDVLSFSKQTDGISIDIAFQWCEDAYSDTILGYANSIRTIDGGTHIDGMKASLTRTLNSLGKKSKVIKDKDITLSGEHVREGLTCVVSVKVPNPEFEGQTKTRLGNPEVRKVVDQAMQEYLSEHLELHPDVLDSILSKAVNAFKAALAAKRARELVRQKSVLRSSSLPGKLADCSSTNPEECEIFIVEGDSAGGSAKQGRDRRFQAILPLRGKILNIERRDEAAMYKNEEIQNLILGLGLGVKGEDFKMEALRYHKIIILTDADVDGAHIRTLLLTFFFRYQRALFDEGCIYVGVPPLYKVVRGKQVNYCYDDADLKKLRKTFPPNASYTIQRFKGLGEMMPLQLWETTMDPERRLLKRLTVEDAAEANIVFSSLMGTRVDVRKDLIRNSANTIDLDQLDI</sequence>